<accession>A0ABT5UU11</accession>
<name>A0ABT5UU11_EUBLI</name>
<evidence type="ECO:0000313" key="2">
    <source>
        <dbReference type="Proteomes" id="UP001215087"/>
    </source>
</evidence>
<comment type="caution">
    <text evidence="1">The sequence shown here is derived from an EMBL/GenBank/DDBJ whole genome shotgun (WGS) entry which is preliminary data.</text>
</comment>
<proteinExistence type="predicted"/>
<protein>
    <submittedName>
        <fullName evidence="1">Uncharacterized protein</fullName>
    </submittedName>
</protein>
<reference evidence="1 2" key="1">
    <citation type="submission" date="2023-02" db="EMBL/GenBank/DDBJ databases">
        <title>Comparative genome analysis of Eubacterium limosum species.</title>
        <authorList>
            <person name="Bak J.E."/>
        </authorList>
    </citation>
    <scope>NUCLEOTIDE SEQUENCE [LARGE SCALE GENOMIC DNA]</scope>
    <source>
        <strain evidence="1 2">KGMB01548</strain>
    </source>
</reference>
<organism evidence="1 2">
    <name type="scientific">Eubacterium limosum</name>
    <dbReference type="NCBI Taxonomy" id="1736"/>
    <lineage>
        <taxon>Bacteria</taxon>
        <taxon>Bacillati</taxon>
        <taxon>Bacillota</taxon>
        <taxon>Clostridia</taxon>
        <taxon>Eubacteriales</taxon>
        <taxon>Eubacteriaceae</taxon>
        <taxon>Eubacterium</taxon>
    </lineage>
</organism>
<sequence length="44" mass="5450">MKNDITRYPEGYEQLKEEELVFLPDNQKIKDEFMLDILQFLTQW</sequence>
<keyword evidence="2" id="KW-1185">Reference proteome</keyword>
<evidence type="ECO:0000313" key="1">
    <source>
        <dbReference type="EMBL" id="MDE1472455.1"/>
    </source>
</evidence>
<dbReference type="RefSeq" id="WP_264474237.1">
    <property type="nucleotide sequence ID" value="NZ_JAJCLO010000019.1"/>
</dbReference>
<dbReference type="Proteomes" id="UP001215087">
    <property type="component" value="Unassembled WGS sequence"/>
</dbReference>
<gene>
    <name evidence="1" type="ORF">PTZ04_19535</name>
</gene>
<dbReference type="EMBL" id="JAQSVD010000015">
    <property type="protein sequence ID" value="MDE1472455.1"/>
    <property type="molecule type" value="Genomic_DNA"/>
</dbReference>